<dbReference type="Pfam" id="PF02195">
    <property type="entry name" value="ParB_N"/>
    <property type="match status" value="1"/>
</dbReference>
<gene>
    <name evidence="5" type="ORF">J2X21_000845</name>
</gene>
<evidence type="ECO:0000259" key="3">
    <source>
        <dbReference type="SMART" id="SM00470"/>
    </source>
</evidence>
<dbReference type="Pfam" id="PF17762">
    <property type="entry name" value="HTH_ParB"/>
    <property type="match status" value="1"/>
</dbReference>
<keyword evidence="6" id="KW-1185">Reference proteome</keyword>
<dbReference type="Gene3D" id="3.90.1530.30">
    <property type="match status" value="1"/>
</dbReference>
<dbReference type="InterPro" id="IPR050336">
    <property type="entry name" value="Chromosome_partition/occlusion"/>
</dbReference>
<organism evidence="5 6">
    <name type="scientific">Roseateles asaccharophilus</name>
    <dbReference type="NCBI Taxonomy" id="582607"/>
    <lineage>
        <taxon>Bacteria</taxon>
        <taxon>Pseudomonadati</taxon>
        <taxon>Pseudomonadota</taxon>
        <taxon>Betaproteobacteria</taxon>
        <taxon>Burkholderiales</taxon>
        <taxon>Sphaerotilaceae</taxon>
        <taxon>Roseateles</taxon>
    </lineage>
</organism>
<evidence type="ECO:0000256" key="1">
    <source>
        <dbReference type="ARBA" id="ARBA00006295"/>
    </source>
</evidence>
<dbReference type="SUPFAM" id="SSF109709">
    <property type="entry name" value="KorB DNA-binding domain-like"/>
    <property type="match status" value="1"/>
</dbReference>
<dbReference type="RefSeq" id="WP_310325250.1">
    <property type="nucleotide sequence ID" value="NZ_JAVDXV010000001.1"/>
</dbReference>
<feature type="region of interest" description="Disordered" evidence="2">
    <location>
        <begin position="517"/>
        <end position="578"/>
    </location>
</feature>
<comment type="caution">
    <text evidence="5">The sequence shown here is derived from an EMBL/GenBank/DDBJ whole genome shotgun (WGS) entry which is preliminary data.</text>
</comment>
<accession>A0ABU2A3G3</accession>
<evidence type="ECO:0000313" key="6">
    <source>
        <dbReference type="Proteomes" id="UP001180825"/>
    </source>
</evidence>
<evidence type="ECO:0000313" key="5">
    <source>
        <dbReference type="EMBL" id="MDR7331733.1"/>
    </source>
</evidence>
<feature type="region of interest" description="Disordered" evidence="2">
    <location>
        <begin position="359"/>
        <end position="402"/>
    </location>
</feature>
<dbReference type="SUPFAM" id="SSF81273">
    <property type="entry name" value="H-NS histone-like proteins"/>
    <property type="match status" value="1"/>
</dbReference>
<dbReference type="Proteomes" id="UP001180825">
    <property type="component" value="Unassembled WGS sequence"/>
</dbReference>
<comment type="similarity">
    <text evidence="1">Belongs to the ParB family.</text>
</comment>
<dbReference type="InterPro" id="IPR037150">
    <property type="entry name" value="H-NS_C_dom_sf"/>
</dbReference>
<sequence length="605" mass="65136">MTAPQFTTIRLAAEFLLDSPTNPRVHYDETALQELADSIKSQGLIQPIVARPLSAKLAHEIVCGHRRVRAARLAGLEVIPAIVRNMTEEEAATAQIHENLARVDVSPLEEAEGFDRLIRKYRVPIEQVIKDSGKSRAYVYGRLKLRKLYKPGQEAVASGLATDVAQIIASLPTEALQRKALDDVRGSEWQDGKMVPTGWRSARDAKRILANGRYFIAIAKAPFSPDDATLGGEACTGCAQRTINDPSAEPGADLCTDVSCFEAKTRALYAQQAEQLRAQGHTVLEGDEADAFQPHRYSTPKGFTSLTTGFWIDGDNVLLEDLLAKRPEHVAAPKLTYVVDEDGSLRGFMADADRAALVRAAEQAAGQDSDEDDDTDAGSASADDDDDEAPGAASTPHSPEEIAASTHWPDIKAAILRAAAAAPRTVDDMRYIAAAALDTHDDSAIEAIADAMGWGPEVKQLAEDGEYNAAINWTLQQLPGMDADQLALLVLLLALQCGPIAADDWRKARVAMARHYGVDPLNPGTPEARAEEQPQLDGMPPAEQDDDEDEAAPQPAAKPKANVARYRNPATGETWSGRGLQPKWLKAAIAAGNQLADYAVEAVPA</sequence>
<feature type="domain" description="DNA-binding protein H-NS-like C-terminal" evidence="4">
    <location>
        <begin position="557"/>
        <end position="600"/>
    </location>
</feature>
<protein>
    <submittedName>
        <fullName evidence="5">ParB/RepB/Spo0J family partition protein</fullName>
    </submittedName>
</protein>
<dbReference type="PANTHER" id="PTHR33375">
    <property type="entry name" value="CHROMOSOME-PARTITIONING PROTEIN PARB-RELATED"/>
    <property type="match status" value="1"/>
</dbReference>
<dbReference type="NCBIfam" id="TIGR00180">
    <property type="entry name" value="parB_part"/>
    <property type="match status" value="1"/>
</dbReference>
<feature type="compositionally biased region" description="Low complexity" evidence="2">
    <location>
        <begin position="552"/>
        <end position="561"/>
    </location>
</feature>
<dbReference type="InterPro" id="IPR004437">
    <property type="entry name" value="ParB/RepB/Spo0J"/>
</dbReference>
<dbReference type="InterPro" id="IPR041468">
    <property type="entry name" value="HTH_ParB/Spo0J"/>
</dbReference>
<dbReference type="InterPro" id="IPR003115">
    <property type="entry name" value="ParB_N"/>
</dbReference>
<dbReference type="Pfam" id="PF00816">
    <property type="entry name" value="Histone_HNS"/>
    <property type="match status" value="1"/>
</dbReference>
<evidence type="ECO:0000259" key="4">
    <source>
        <dbReference type="SMART" id="SM00528"/>
    </source>
</evidence>
<name>A0ABU2A3G3_9BURK</name>
<dbReference type="PANTHER" id="PTHR33375:SF7">
    <property type="entry name" value="CHROMOSOME 2-PARTITIONING PROTEIN PARB-RELATED"/>
    <property type="match status" value="1"/>
</dbReference>
<feature type="compositionally biased region" description="Acidic residues" evidence="2">
    <location>
        <begin position="368"/>
        <end position="389"/>
    </location>
</feature>
<proteinExistence type="inferred from homology"/>
<feature type="domain" description="ParB-like N-terminal" evidence="3">
    <location>
        <begin position="9"/>
        <end position="100"/>
    </location>
</feature>
<dbReference type="InterPro" id="IPR036086">
    <property type="entry name" value="ParB/Sulfiredoxin_sf"/>
</dbReference>
<dbReference type="EMBL" id="JAVDXV010000001">
    <property type="protein sequence ID" value="MDR7331733.1"/>
    <property type="molecule type" value="Genomic_DNA"/>
</dbReference>
<dbReference type="SUPFAM" id="SSF110849">
    <property type="entry name" value="ParB/Sulfiredoxin"/>
    <property type="match status" value="1"/>
</dbReference>
<dbReference type="Gene3D" id="4.10.430.10">
    <property type="entry name" value="Histone-like protein H-NS, C-terminal domain"/>
    <property type="match status" value="1"/>
</dbReference>
<dbReference type="Gene3D" id="1.10.10.2830">
    <property type="match status" value="1"/>
</dbReference>
<dbReference type="SMART" id="SM00528">
    <property type="entry name" value="HNS"/>
    <property type="match status" value="1"/>
</dbReference>
<evidence type="ECO:0000256" key="2">
    <source>
        <dbReference type="SAM" id="MobiDB-lite"/>
    </source>
</evidence>
<reference evidence="5 6" key="1">
    <citation type="submission" date="2023-07" db="EMBL/GenBank/DDBJ databases">
        <title>Sorghum-associated microbial communities from plants grown in Nebraska, USA.</title>
        <authorList>
            <person name="Schachtman D."/>
        </authorList>
    </citation>
    <scope>NUCLEOTIDE SEQUENCE [LARGE SCALE GENOMIC DNA]</scope>
    <source>
        <strain evidence="5 6">BE316</strain>
    </source>
</reference>
<dbReference type="InterPro" id="IPR027444">
    <property type="entry name" value="H-NS_C_dom"/>
</dbReference>
<dbReference type="SMART" id="SM00470">
    <property type="entry name" value="ParB"/>
    <property type="match status" value="1"/>
</dbReference>